<sequence length="303" mass="33444">MSLKRKRSESKKEDKEAVEQVRKWEANVLGKQQNLNDVVEIMGVAKSDSVEASFVAINALGRIFSALLGKGLMNRTKDAKKLASSAAAQVSDWLRGNYNEYVGLLKGLLGHGDAALQVMALKILMQLVQHEGANLSRLAGAYDFPNDLLQAVLEKVLNSETPSDHLVRTLVDSYIDSYDDIRLYSYRGMARMLSGSDAGDALVRNMYAVMMAIRSVPQRDGSAYGAFWVDVPSESGGRELAVGSPAQHQKAFTEAWLGLMRQRLDVAMYRQILLGLHRRIIPHMADARHLMDFLTSAYDAGGP</sequence>
<evidence type="ECO:0000313" key="2">
    <source>
        <dbReference type="Proteomes" id="UP001150603"/>
    </source>
</evidence>
<protein>
    <submittedName>
        <fullName evidence="1">Maturation and nuclear export of 40S ribosomal subunits interacting protein</fullName>
    </submittedName>
</protein>
<keyword evidence="2" id="KW-1185">Reference proteome</keyword>
<accession>A0ACC1JA30</accession>
<organism evidence="1 2">
    <name type="scientific">Linderina macrospora</name>
    <dbReference type="NCBI Taxonomy" id="4868"/>
    <lineage>
        <taxon>Eukaryota</taxon>
        <taxon>Fungi</taxon>
        <taxon>Fungi incertae sedis</taxon>
        <taxon>Zoopagomycota</taxon>
        <taxon>Kickxellomycotina</taxon>
        <taxon>Kickxellomycetes</taxon>
        <taxon>Kickxellales</taxon>
        <taxon>Kickxellaceae</taxon>
        <taxon>Linderina</taxon>
    </lineage>
</organism>
<dbReference type="Proteomes" id="UP001150603">
    <property type="component" value="Unassembled WGS sequence"/>
</dbReference>
<gene>
    <name evidence="1" type="primary">NOC4_2</name>
    <name evidence="1" type="ORF">FBU59_002817</name>
</gene>
<feature type="non-terminal residue" evidence="1">
    <location>
        <position position="303"/>
    </location>
</feature>
<proteinExistence type="predicted"/>
<name>A0ACC1JA30_9FUNG</name>
<evidence type="ECO:0000313" key="1">
    <source>
        <dbReference type="EMBL" id="KAJ1943731.1"/>
    </source>
</evidence>
<comment type="caution">
    <text evidence="1">The sequence shown here is derived from an EMBL/GenBank/DDBJ whole genome shotgun (WGS) entry which is preliminary data.</text>
</comment>
<reference evidence="1" key="1">
    <citation type="submission" date="2022-07" db="EMBL/GenBank/DDBJ databases">
        <title>Phylogenomic reconstructions and comparative analyses of Kickxellomycotina fungi.</title>
        <authorList>
            <person name="Reynolds N.K."/>
            <person name="Stajich J.E."/>
            <person name="Barry K."/>
            <person name="Grigoriev I.V."/>
            <person name="Crous P."/>
            <person name="Smith M.E."/>
        </authorList>
    </citation>
    <scope>NUCLEOTIDE SEQUENCE</scope>
    <source>
        <strain evidence="1">NRRL 5244</strain>
    </source>
</reference>
<dbReference type="EMBL" id="JANBPW010001638">
    <property type="protein sequence ID" value="KAJ1943731.1"/>
    <property type="molecule type" value="Genomic_DNA"/>
</dbReference>